<keyword evidence="1" id="KW-0805">Transcription regulation</keyword>
<dbReference type="PROSITE" id="PS50977">
    <property type="entry name" value="HTH_TETR_2"/>
    <property type="match status" value="1"/>
</dbReference>
<accession>A0A0R1K1V1</accession>
<comment type="caution">
    <text evidence="6">The sequence shown here is derived from an EMBL/GenBank/DDBJ whole genome shotgun (WGS) entry which is preliminary data.</text>
</comment>
<keyword evidence="7" id="KW-1185">Reference proteome</keyword>
<dbReference type="GO" id="GO:0000976">
    <property type="term" value="F:transcription cis-regulatory region binding"/>
    <property type="evidence" value="ECO:0007669"/>
    <property type="project" value="TreeGrafter"/>
</dbReference>
<dbReference type="Proteomes" id="UP000051162">
    <property type="component" value="Unassembled WGS sequence"/>
</dbReference>
<proteinExistence type="predicted"/>
<dbReference type="AlphaFoldDB" id="A0A0R1K1V1"/>
<dbReference type="PATRIC" id="fig|1423773.3.peg.688"/>
<gene>
    <name evidence="6" type="ORF">FD30_GL000673</name>
</gene>
<dbReference type="InterPro" id="IPR001647">
    <property type="entry name" value="HTH_TetR"/>
</dbReference>
<dbReference type="EMBL" id="AZDT01000011">
    <property type="protein sequence ID" value="KRK77048.1"/>
    <property type="molecule type" value="Genomic_DNA"/>
</dbReference>
<evidence type="ECO:0000256" key="2">
    <source>
        <dbReference type="ARBA" id="ARBA00023125"/>
    </source>
</evidence>
<dbReference type="SUPFAM" id="SSF46689">
    <property type="entry name" value="Homeodomain-like"/>
    <property type="match status" value="1"/>
</dbReference>
<dbReference type="RefSeq" id="WP_082604779.1">
    <property type="nucleotide sequence ID" value="NZ_AZDT01000011.1"/>
</dbReference>
<keyword evidence="2 4" id="KW-0238">DNA-binding</keyword>
<evidence type="ECO:0000259" key="5">
    <source>
        <dbReference type="PROSITE" id="PS50977"/>
    </source>
</evidence>
<evidence type="ECO:0000313" key="7">
    <source>
        <dbReference type="Proteomes" id="UP000051162"/>
    </source>
</evidence>
<dbReference type="PANTHER" id="PTHR30055:SF234">
    <property type="entry name" value="HTH-TYPE TRANSCRIPTIONAL REGULATOR BETI"/>
    <property type="match status" value="1"/>
</dbReference>
<name>A0A0R1K1V1_9LACO</name>
<feature type="DNA-binding region" description="H-T-H motif" evidence="4">
    <location>
        <begin position="32"/>
        <end position="51"/>
    </location>
</feature>
<protein>
    <submittedName>
        <fullName evidence="6">Transcriptional regulator</fullName>
    </submittedName>
</protein>
<dbReference type="GeneID" id="84782425"/>
<organism evidence="6 7">
    <name type="scientific">Levilactobacillus namurensis DSM 19117</name>
    <dbReference type="NCBI Taxonomy" id="1423773"/>
    <lineage>
        <taxon>Bacteria</taxon>
        <taxon>Bacillati</taxon>
        <taxon>Bacillota</taxon>
        <taxon>Bacilli</taxon>
        <taxon>Lactobacillales</taxon>
        <taxon>Lactobacillaceae</taxon>
        <taxon>Levilactobacillus</taxon>
    </lineage>
</organism>
<dbReference type="PANTHER" id="PTHR30055">
    <property type="entry name" value="HTH-TYPE TRANSCRIPTIONAL REGULATOR RUTR"/>
    <property type="match status" value="1"/>
</dbReference>
<feature type="domain" description="HTH tetR-type" evidence="5">
    <location>
        <begin position="9"/>
        <end position="69"/>
    </location>
</feature>
<evidence type="ECO:0000256" key="3">
    <source>
        <dbReference type="ARBA" id="ARBA00023163"/>
    </source>
</evidence>
<dbReference type="InterPro" id="IPR009057">
    <property type="entry name" value="Homeodomain-like_sf"/>
</dbReference>
<dbReference type="OrthoDB" id="9179041at2"/>
<evidence type="ECO:0000313" key="6">
    <source>
        <dbReference type="EMBL" id="KRK77048.1"/>
    </source>
</evidence>
<dbReference type="Gene3D" id="1.10.357.10">
    <property type="entry name" value="Tetracycline Repressor, domain 2"/>
    <property type="match status" value="1"/>
</dbReference>
<evidence type="ECO:0000256" key="4">
    <source>
        <dbReference type="PROSITE-ProRule" id="PRU00335"/>
    </source>
</evidence>
<evidence type="ECO:0000256" key="1">
    <source>
        <dbReference type="ARBA" id="ARBA00023015"/>
    </source>
</evidence>
<reference evidence="6 7" key="1">
    <citation type="journal article" date="2015" name="Genome Announc.">
        <title>Expanding the biotechnology potential of lactobacilli through comparative genomics of 213 strains and associated genera.</title>
        <authorList>
            <person name="Sun Z."/>
            <person name="Harris H.M."/>
            <person name="McCann A."/>
            <person name="Guo C."/>
            <person name="Argimon S."/>
            <person name="Zhang W."/>
            <person name="Yang X."/>
            <person name="Jeffery I.B."/>
            <person name="Cooney J.C."/>
            <person name="Kagawa T.F."/>
            <person name="Liu W."/>
            <person name="Song Y."/>
            <person name="Salvetti E."/>
            <person name="Wrobel A."/>
            <person name="Rasinkangas P."/>
            <person name="Parkhill J."/>
            <person name="Rea M.C."/>
            <person name="O'Sullivan O."/>
            <person name="Ritari J."/>
            <person name="Douillard F.P."/>
            <person name="Paul Ross R."/>
            <person name="Yang R."/>
            <person name="Briner A.E."/>
            <person name="Felis G.E."/>
            <person name="de Vos W.M."/>
            <person name="Barrangou R."/>
            <person name="Klaenhammer T.R."/>
            <person name="Caufield P.W."/>
            <person name="Cui Y."/>
            <person name="Zhang H."/>
            <person name="O'Toole P.W."/>
        </authorList>
    </citation>
    <scope>NUCLEOTIDE SEQUENCE [LARGE SCALE GENOMIC DNA]</scope>
    <source>
        <strain evidence="6 7">DSM 19117</strain>
    </source>
</reference>
<dbReference type="InterPro" id="IPR050109">
    <property type="entry name" value="HTH-type_TetR-like_transc_reg"/>
</dbReference>
<dbReference type="Pfam" id="PF00440">
    <property type="entry name" value="TetR_N"/>
    <property type="match status" value="1"/>
</dbReference>
<keyword evidence="3" id="KW-0804">Transcription</keyword>
<dbReference type="GO" id="GO:0003700">
    <property type="term" value="F:DNA-binding transcription factor activity"/>
    <property type="evidence" value="ECO:0007669"/>
    <property type="project" value="TreeGrafter"/>
</dbReference>
<sequence>MRRQPYHRKNLAAAIRQHGREVLETQGAAQLSLRQLAKFLDVTPAAIYRHYPDKAALLAQLHQDILADVTDQLAQGILTSPDAQTMLTRFVTNLLTYAKAHPQAIAFALTASWPVPQSLQTVLALYATQHHLTGVSPQAVAAVWTFLLGVLVQPQQPLTVDWTVSALKKLVAIPTLKASDSNETTDNF</sequence>
<dbReference type="STRING" id="1423773.FD30_GL000673"/>